<accession>A0AAE4UAK6</accession>
<dbReference type="AlphaFoldDB" id="A0AAE4UAK6"/>
<proteinExistence type="predicted"/>
<reference evidence="1" key="1">
    <citation type="submission" date="2023-10" db="EMBL/GenBank/DDBJ databases">
        <title>Development of a sustainable strategy for remediation of hydrocarbon-contaminated territories based on the waste exchange concept.</title>
        <authorList>
            <person name="Krivoruchko A."/>
        </authorList>
    </citation>
    <scope>NUCLEOTIDE SEQUENCE</scope>
    <source>
        <strain evidence="1">IEGM 1279</strain>
    </source>
</reference>
<name>A0AAE4UAK6_9ACTN</name>
<sequence>MEDEDMTEAEIDALFRATQPIGNAINALAQAELIVAAVDDGIPPHVRARLDATLRDLTDDKDTP</sequence>
<protein>
    <submittedName>
        <fullName evidence="1">Uncharacterized protein</fullName>
    </submittedName>
</protein>
<gene>
    <name evidence="1" type="ORF">R3Q15_09530</name>
</gene>
<evidence type="ECO:0000313" key="2">
    <source>
        <dbReference type="Proteomes" id="UP001185922"/>
    </source>
</evidence>
<dbReference type="Proteomes" id="UP001185922">
    <property type="component" value="Unassembled WGS sequence"/>
</dbReference>
<dbReference type="EMBL" id="JAWLKH010000007">
    <property type="protein sequence ID" value="MDV6312122.1"/>
    <property type="molecule type" value="Genomic_DNA"/>
</dbReference>
<comment type="caution">
    <text evidence="1">The sequence shown here is derived from an EMBL/GenBank/DDBJ whole genome shotgun (WGS) entry which is preliminary data.</text>
</comment>
<evidence type="ECO:0000313" key="1">
    <source>
        <dbReference type="EMBL" id="MDV6312122.1"/>
    </source>
</evidence>
<dbReference type="RefSeq" id="WP_039586618.1">
    <property type="nucleotide sequence ID" value="NZ_JAWLKH010000007.1"/>
</dbReference>
<organism evidence="1 2">
    <name type="scientific">Gordonia amicalis</name>
    <dbReference type="NCBI Taxonomy" id="89053"/>
    <lineage>
        <taxon>Bacteria</taxon>
        <taxon>Bacillati</taxon>
        <taxon>Actinomycetota</taxon>
        <taxon>Actinomycetes</taxon>
        <taxon>Mycobacteriales</taxon>
        <taxon>Gordoniaceae</taxon>
        <taxon>Gordonia</taxon>
    </lineage>
</organism>